<dbReference type="InParanoid" id="A0A803TQH1"/>
<dbReference type="GO" id="GO:0005737">
    <property type="term" value="C:cytoplasm"/>
    <property type="evidence" value="ECO:0000318"/>
    <property type="project" value="GO_Central"/>
</dbReference>
<keyword evidence="3" id="KW-0378">Hydrolase</keyword>
<dbReference type="Proteomes" id="UP000001646">
    <property type="component" value="Chromosome 5"/>
</dbReference>
<sequence>MQKKNPETDYFQKFVDELEDLKNDVENVFRNKAIPKLGDMIQFQMPLFQHWGIYVGDGNVVQFGLPVVSFFPFEFEVRKEQIKDVPLAISSAVCNKFDKEYSPLPPERVVKRAEYMVGKVMKYNPGTANCEHFATLMRYNVARSGQAERFYLHVDPDFVKQIKRWLAEINE</sequence>
<dbReference type="PANTHER" id="PTHR13943">
    <property type="entry name" value="HRAS-LIKE SUPPRESSOR - RELATED"/>
    <property type="match status" value="1"/>
</dbReference>
<reference evidence="6" key="2">
    <citation type="submission" date="2025-08" db="UniProtKB">
        <authorList>
            <consortium name="Ensembl"/>
        </authorList>
    </citation>
    <scope>IDENTIFICATION</scope>
</reference>
<comment type="similarity">
    <text evidence="1">Belongs to the H-rev107 family.</text>
</comment>
<dbReference type="GeneID" id="100562084"/>
<dbReference type="GeneTree" id="ENSGT00940000162660"/>
<dbReference type="RefSeq" id="XP_008109686.1">
    <property type="nucleotide sequence ID" value="XM_008111479.2"/>
</dbReference>
<dbReference type="Ensembl" id="ENSACAT00000053213.1">
    <property type="protein sequence ID" value="ENSACAP00000037461.1"/>
    <property type="gene ID" value="ENSACAG00000036873.1"/>
</dbReference>
<evidence type="ECO:0000256" key="1">
    <source>
        <dbReference type="ARBA" id="ARBA00007824"/>
    </source>
</evidence>
<dbReference type="GO" id="GO:0004623">
    <property type="term" value="F:phospholipase A2 activity"/>
    <property type="evidence" value="ECO:0000318"/>
    <property type="project" value="GO_Central"/>
</dbReference>
<evidence type="ECO:0000256" key="4">
    <source>
        <dbReference type="ARBA" id="ARBA00023098"/>
    </source>
</evidence>
<reference evidence="6 7" key="1">
    <citation type="submission" date="2009-12" db="EMBL/GenBank/DDBJ databases">
        <title>The Genome Sequence of Anolis carolinensis (Green Anole Lizard).</title>
        <authorList>
            <consortium name="The Genome Sequencing Platform"/>
            <person name="Di Palma F."/>
            <person name="Alfoldi J."/>
            <person name="Heiman D."/>
            <person name="Young S."/>
            <person name="Grabherr M."/>
            <person name="Johnson J."/>
            <person name="Lander E.S."/>
            <person name="Lindblad-Toh K."/>
        </authorList>
    </citation>
    <scope>NUCLEOTIDE SEQUENCE [LARGE SCALE GENOMIC DNA]</scope>
    <source>
        <strain evidence="6 7">JBL SC #1</strain>
    </source>
</reference>
<dbReference type="Gene3D" id="3.90.1720.10">
    <property type="entry name" value="endopeptidase domain like (from Nostoc punctiforme)"/>
    <property type="match status" value="1"/>
</dbReference>
<organism evidence="6 7">
    <name type="scientific">Anolis carolinensis</name>
    <name type="common">Green anole</name>
    <name type="synonym">American chameleon</name>
    <dbReference type="NCBI Taxonomy" id="28377"/>
    <lineage>
        <taxon>Eukaryota</taxon>
        <taxon>Metazoa</taxon>
        <taxon>Chordata</taxon>
        <taxon>Craniata</taxon>
        <taxon>Vertebrata</taxon>
        <taxon>Euteleostomi</taxon>
        <taxon>Lepidosauria</taxon>
        <taxon>Squamata</taxon>
        <taxon>Bifurcata</taxon>
        <taxon>Unidentata</taxon>
        <taxon>Episquamata</taxon>
        <taxon>Toxicofera</taxon>
        <taxon>Iguania</taxon>
        <taxon>Dactyloidae</taxon>
        <taxon>Anolis</taxon>
    </lineage>
</organism>
<dbReference type="PANTHER" id="PTHR13943:SF31">
    <property type="entry name" value="PHOSPHOLIPASE A AND ACYLTRANSFERASE 3"/>
    <property type="match status" value="1"/>
</dbReference>
<protein>
    <recommendedName>
        <fullName evidence="5">LRAT domain-containing protein</fullName>
    </recommendedName>
</protein>
<evidence type="ECO:0000259" key="5">
    <source>
        <dbReference type="PROSITE" id="PS51934"/>
    </source>
</evidence>
<dbReference type="InterPro" id="IPR051496">
    <property type="entry name" value="H-rev107_PLA/AT"/>
</dbReference>
<dbReference type="GO" id="GO:0008970">
    <property type="term" value="F:phospholipase A1 activity"/>
    <property type="evidence" value="ECO:0000318"/>
    <property type="project" value="GO_Central"/>
</dbReference>
<accession>A0A803TQH1</accession>
<dbReference type="GO" id="GO:0070292">
    <property type="term" value="P:N-acylphosphatidylethanolamine metabolic process"/>
    <property type="evidence" value="ECO:0000318"/>
    <property type="project" value="GO_Central"/>
</dbReference>
<keyword evidence="7" id="KW-1185">Reference proteome</keyword>
<proteinExistence type="inferred from homology"/>
<gene>
    <name evidence="6" type="primary">LOC100562084</name>
</gene>
<dbReference type="AlphaFoldDB" id="A0A803TQH1"/>
<feature type="domain" description="LRAT" evidence="5">
    <location>
        <begin position="40"/>
        <end position="146"/>
    </location>
</feature>
<evidence type="ECO:0000313" key="7">
    <source>
        <dbReference type="Proteomes" id="UP000001646"/>
    </source>
</evidence>
<evidence type="ECO:0000256" key="2">
    <source>
        <dbReference type="ARBA" id="ARBA00022679"/>
    </source>
</evidence>
<dbReference type="RefSeq" id="XP_062837845.1">
    <property type="nucleotide sequence ID" value="XM_062981775.1"/>
</dbReference>
<dbReference type="PROSITE" id="PS51934">
    <property type="entry name" value="LRAT"/>
    <property type="match status" value="1"/>
</dbReference>
<dbReference type="InterPro" id="IPR007053">
    <property type="entry name" value="LRAT_dom"/>
</dbReference>
<evidence type="ECO:0000256" key="3">
    <source>
        <dbReference type="ARBA" id="ARBA00022801"/>
    </source>
</evidence>
<dbReference type="Pfam" id="PF04970">
    <property type="entry name" value="LRAT"/>
    <property type="match status" value="1"/>
</dbReference>
<keyword evidence="4" id="KW-0443">Lipid metabolism</keyword>
<name>A0A803TQH1_ANOCA</name>
<dbReference type="OrthoDB" id="421951at2759"/>
<evidence type="ECO:0000313" key="6">
    <source>
        <dbReference type="Ensembl" id="ENSACAP00000037461.1"/>
    </source>
</evidence>
<keyword evidence="2" id="KW-0808">Transferase</keyword>
<dbReference type="GO" id="GO:0016410">
    <property type="term" value="F:N-acyltransferase activity"/>
    <property type="evidence" value="ECO:0000318"/>
    <property type="project" value="GO_Central"/>
</dbReference>
<reference evidence="6" key="3">
    <citation type="submission" date="2025-09" db="UniProtKB">
        <authorList>
            <consortium name="Ensembl"/>
        </authorList>
    </citation>
    <scope>IDENTIFICATION</scope>
</reference>
<dbReference type="KEGG" id="acs:100562084"/>